<comment type="caution">
    <text evidence="2">The sequence shown here is derived from an EMBL/GenBank/DDBJ whole genome shotgun (WGS) entry which is preliminary data.</text>
</comment>
<evidence type="ECO:0000256" key="1">
    <source>
        <dbReference type="SAM" id="MobiDB-lite"/>
    </source>
</evidence>
<evidence type="ECO:0000313" key="2">
    <source>
        <dbReference type="EMBL" id="HCO25942.1"/>
    </source>
</evidence>
<evidence type="ECO:0000313" key="3">
    <source>
        <dbReference type="Proteomes" id="UP000263642"/>
    </source>
</evidence>
<feature type="region of interest" description="Disordered" evidence="1">
    <location>
        <begin position="67"/>
        <end position="98"/>
    </location>
</feature>
<name>A0A3D3RCX4_9PLAN</name>
<proteinExistence type="predicted"/>
<sequence length="98" mass="10317">MPMSIVELESGGIFVVTRMTVFIDNLAAGSPSAAGLLSLHLLSGCSSNGQVSDLLKYASGFQIRNGENKRSYSDAGRTGISREDRITGGRKPSLNPAD</sequence>
<protein>
    <submittedName>
        <fullName evidence="2">Uncharacterized protein</fullName>
    </submittedName>
</protein>
<dbReference type="Proteomes" id="UP000263642">
    <property type="component" value="Unassembled WGS sequence"/>
</dbReference>
<reference evidence="2 3" key="1">
    <citation type="journal article" date="2018" name="Nat. Biotechnol.">
        <title>A standardized bacterial taxonomy based on genome phylogeny substantially revises the tree of life.</title>
        <authorList>
            <person name="Parks D.H."/>
            <person name="Chuvochina M."/>
            <person name="Waite D.W."/>
            <person name="Rinke C."/>
            <person name="Skarshewski A."/>
            <person name="Chaumeil P.A."/>
            <person name="Hugenholtz P."/>
        </authorList>
    </citation>
    <scope>NUCLEOTIDE SEQUENCE [LARGE SCALE GENOMIC DNA]</scope>
    <source>
        <strain evidence="2">UBA9375</strain>
    </source>
</reference>
<organism evidence="2 3">
    <name type="scientific">Gimesia maris</name>
    <dbReference type="NCBI Taxonomy" id="122"/>
    <lineage>
        <taxon>Bacteria</taxon>
        <taxon>Pseudomonadati</taxon>
        <taxon>Planctomycetota</taxon>
        <taxon>Planctomycetia</taxon>
        <taxon>Planctomycetales</taxon>
        <taxon>Planctomycetaceae</taxon>
        <taxon>Gimesia</taxon>
    </lineage>
</organism>
<accession>A0A3D3RCX4</accession>
<feature type="non-terminal residue" evidence="2">
    <location>
        <position position="98"/>
    </location>
</feature>
<dbReference type="EMBL" id="DQAY01000142">
    <property type="protein sequence ID" value="HCO25942.1"/>
    <property type="molecule type" value="Genomic_DNA"/>
</dbReference>
<gene>
    <name evidence="2" type="ORF">DIT97_24020</name>
</gene>
<dbReference type="AlphaFoldDB" id="A0A3D3RCX4"/>